<evidence type="ECO:0000259" key="1">
    <source>
        <dbReference type="Pfam" id="PF13392"/>
    </source>
</evidence>
<dbReference type="InterPro" id="IPR044930">
    <property type="entry name" value="Homing_endonuclease_His-Me"/>
</dbReference>
<protein>
    <recommendedName>
        <fullName evidence="1">HNH nuclease domain-containing protein</fullName>
    </recommendedName>
</protein>
<dbReference type="GO" id="GO:0004519">
    <property type="term" value="F:endonuclease activity"/>
    <property type="evidence" value="ECO:0007669"/>
    <property type="project" value="InterPro"/>
</dbReference>
<evidence type="ECO:0000313" key="3">
    <source>
        <dbReference type="Proteomes" id="UP000320802"/>
    </source>
</evidence>
<dbReference type="InterPro" id="IPR044925">
    <property type="entry name" value="His-Me_finger_sf"/>
</dbReference>
<dbReference type="Pfam" id="PF13392">
    <property type="entry name" value="HNH_3"/>
    <property type="match status" value="1"/>
</dbReference>
<dbReference type="EMBL" id="MK962629">
    <property type="protein sequence ID" value="QDH83963.1"/>
    <property type="molecule type" value="Genomic_DNA"/>
</dbReference>
<evidence type="ECO:0000313" key="2">
    <source>
        <dbReference type="EMBL" id="QDH83963.1"/>
    </source>
</evidence>
<accession>A0A514CU11</accession>
<reference evidence="2 3" key="1">
    <citation type="submission" date="2019-05" db="EMBL/GenBank/DDBJ databases">
        <title>Complete genome sequence of sixteen phages from Abidjan, cote d'Ivoire, isolated on a single strain of Achromobacter xylosoxidans.</title>
        <authorList>
            <person name="Essoh C."/>
            <person name="Vernadet J.-P."/>
            <person name="Vergnaud G."/>
            <person name="Pourcel C."/>
        </authorList>
    </citation>
    <scope>NUCLEOTIDE SEQUENCE [LARGE SCALE GENOMIC DNA]</scope>
</reference>
<keyword evidence="3" id="KW-1185">Reference proteome</keyword>
<proteinExistence type="predicted"/>
<dbReference type="SUPFAM" id="SSF54060">
    <property type="entry name" value="His-Me finger endonucleases"/>
    <property type="match status" value="1"/>
</dbReference>
<sequence length="114" mass="12741">MKKDRRSAIIDKIEARCDIVDTGFKIGMKASPCHLWNGPTSGNGRGGGYGRMSLDGHTVAVHLVAFTHYFGYIPGNKQVDHLCNQRLCCNPQHLELVTHLKNQRRRAARAKEKA</sequence>
<dbReference type="InterPro" id="IPR003615">
    <property type="entry name" value="HNH_nuc"/>
</dbReference>
<organism evidence="2 3">
    <name type="scientific">Achromobacter phage vB_AxyP_19-32_Axy10</name>
    <dbReference type="NCBI Taxonomy" id="2591041"/>
    <lineage>
        <taxon>Viruses</taxon>
        <taxon>Duplodnaviria</taxon>
        <taxon>Heunggongvirae</taxon>
        <taxon>Uroviricota</taxon>
        <taxon>Caudoviricetes</taxon>
        <taxon>Schitoviridae</taxon>
        <taxon>Rothmandenesvirinae</taxon>
        <taxon>Pourcelvirus</taxon>
        <taxon>Pourcelvirus Axy10</taxon>
    </lineage>
</organism>
<name>A0A514CU11_9CAUD</name>
<dbReference type="Proteomes" id="UP000320802">
    <property type="component" value="Segment"/>
</dbReference>
<dbReference type="Gene3D" id="3.90.75.10">
    <property type="entry name" value="Homing Intron 3 (I-ppo) Encoded Endonuclease, Chain A"/>
    <property type="match status" value="1"/>
</dbReference>
<feature type="domain" description="HNH nuclease" evidence="1">
    <location>
        <begin position="60"/>
        <end position="104"/>
    </location>
</feature>
<gene>
    <name evidence="2" type="ORF">Axy10_022</name>
</gene>